<dbReference type="SUPFAM" id="SSF48576">
    <property type="entry name" value="Terpenoid synthases"/>
    <property type="match status" value="1"/>
</dbReference>
<evidence type="ECO:0000313" key="1">
    <source>
        <dbReference type="EMBL" id="PZQ50517.1"/>
    </source>
</evidence>
<proteinExistence type="predicted"/>
<evidence type="ECO:0000313" key="2">
    <source>
        <dbReference type="Proteomes" id="UP000249185"/>
    </source>
</evidence>
<reference evidence="1 2" key="1">
    <citation type="submission" date="2017-08" db="EMBL/GenBank/DDBJ databases">
        <title>Infants hospitalized years apart are colonized by the same room-sourced microbial strains.</title>
        <authorList>
            <person name="Brooks B."/>
            <person name="Olm M.R."/>
            <person name="Firek B.A."/>
            <person name="Baker R."/>
            <person name="Thomas B.C."/>
            <person name="Morowitz M.J."/>
            <person name="Banfield J.F."/>
        </authorList>
    </citation>
    <scope>NUCLEOTIDE SEQUENCE [LARGE SCALE GENOMIC DNA]</scope>
    <source>
        <strain evidence="1">S2_005_002_R2_34</strain>
    </source>
</reference>
<protein>
    <submittedName>
        <fullName evidence="1">Phytoene synthase</fullName>
    </submittedName>
</protein>
<comment type="caution">
    <text evidence="1">The sequence shown here is derived from an EMBL/GenBank/DDBJ whole genome shotgun (WGS) entry which is preliminary data.</text>
</comment>
<name>A0A2W5PZW8_RHOSU</name>
<dbReference type="InterPro" id="IPR002060">
    <property type="entry name" value="Squ/phyt_synthse"/>
</dbReference>
<dbReference type="Proteomes" id="UP000249185">
    <property type="component" value="Unassembled WGS sequence"/>
</dbReference>
<dbReference type="Pfam" id="PF00494">
    <property type="entry name" value="SQS_PSY"/>
    <property type="match status" value="1"/>
</dbReference>
<dbReference type="Gene3D" id="1.10.600.10">
    <property type="entry name" value="Farnesyl Diphosphate Synthase"/>
    <property type="match status" value="1"/>
</dbReference>
<dbReference type="EMBL" id="QFPW01000004">
    <property type="protein sequence ID" value="PZQ50517.1"/>
    <property type="molecule type" value="Genomic_DNA"/>
</dbReference>
<gene>
    <name evidence="1" type="ORF">DI556_07995</name>
</gene>
<organism evidence="1 2">
    <name type="scientific">Rhodovulum sulfidophilum</name>
    <name type="common">Rhodobacter sulfidophilus</name>
    <dbReference type="NCBI Taxonomy" id="35806"/>
    <lineage>
        <taxon>Bacteria</taxon>
        <taxon>Pseudomonadati</taxon>
        <taxon>Pseudomonadota</taxon>
        <taxon>Alphaproteobacteria</taxon>
        <taxon>Rhodobacterales</taxon>
        <taxon>Paracoccaceae</taxon>
        <taxon>Rhodovulum</taxon>
    </lineage>
</organism>
<sequence>MLAPPEARPGLLALYAFNLEIARAPFVSREAMIAEIRLRWWGDAIAEICDGAAPRRHEVVEPLAAAIRASGLPRALFFEMIEARALDIDRAPFESGAALERYLSQTAGHLMELAARHLGAGAAALPVIRDFARGAGHAAWLRALPDLAAHGRGGLPPGVTAPDLARDGLALITRARARRAEVPAAAAPALLAGALAAPRLARAMRGASMELSEFQARATWLWRGLTGRW</sequence>
<accession>A0A2W5PZW8</accession>
<dbReference type="AlphaFoldDB" id="A0A2W5PZW8"/>
<dbReference type="InterPro" id="IPR008949">
    <property type="entry name" value="Isoprenoid_synthase_dom_sf"/>
</dbReference>